<dbReference type="Proteomes" id="UP000502415">
    <property type="component" value="Chromosome"/>
</dbReference>
<dbReference type="InterPro" id="IPR007488">
    <property type="entry name" value="DUF535"/>
</dbReference>
<protein>
    <submittedName>
        <fullName evidence="1">DUF535 domain-containing protein</fullName>
    </submittedName>
</protein>
<reference evidence="1 2" key="1">
    <citation type="submission" date="2020-04" db="EMBL/GenBank/DDBJ databases">
        <title>Genome sequencing of novel species.</title>
        <authorList>
            <person name="Heo J."/>
            <person name="Kim S.-J."/>
            <person name="Kim J.-S."/>
            <person name="Hong S.-B."/>
            <person name="Kwon S.-W."/>
        </authorList>
    </citation>
    <scope>NUCLEOTIDE SEQUENCE [LARGE SCALE GENOMIC DNA]</scope>
    <source>
        <strain evidence="1 2">GN2-R2</strain>
    </source>
</reference>
<dbReference type="AlphaFoldDB" id="A0A7Z2ZUE5"/>
<dbReference type="PANTHER" id="PTHR38785:SF1">
    <property type="entry name" value="HOMOLOG OF VIRK"/>
    <property type="match status" value="1"/>
</dbReference>
<dbReference type="KEGG" id="mfy:HH212_13815"/>
<dbReference type="Pfam" id="PF04393">
    <property type="entry name" value="DUF535"/>
    <property type="match status" value="1"/>
</dbReference>
<evidence type="ECO:0000313" key="2">
    <source>
        <dbReference type="Proteomes" id="UP000502415"/>
    </source>
</evidence>
<dbReference type="EMBL" id="CP051685">
    <property type="protein sequence ID" value="QJE00972.1"/>
    <property type="molecule type" value="Genomic_DNA"/>
</dbReference>
<evidence type="ECO:0000313" key="1">
    <source>
        <dbReference type="EMBL" id="QJE00972.1"/>
    </source>
</evidence>
<organism evidence="1 2">
    <name type="scientific">Massilia forsythiae</name>
    <dbReference type="NCBI Taxonomy" id="2728020"/>
    <lineage>
        <taxon>Bacteria</taxon>
        <taxon>Pseudomonadati</taxon>
        <taxon>Pseudomonadota</taxon>
        <taxon>Betaproteobacteria</taxon>
        <taxon>Burkholderiales</taxon>
        <taxon>Oxalobacteraceae</taxon>
        <taxon>Telluria group</taxon>
        <taxon>Massilia</taxon>
    </lineage>
</organism>
<name>A0A7Z2ZUE5_9BURK</name>
<dbReference type="PANTHER" id="PTHR38785">
    <property type="entry name" value="HOMOLOG OF VIRK"/>
    <property type="match status" value="1"/>
</dbReference>
<proteinExistence type="predicted"/>
<gene>
    <name evidence="1" type="ORF">HH212_13815</name>
</gene>
<keyword evidence="2" id="KW-1185">Reference proteome</keyword>
<dbReference type="GO" id="GO:0006974">
    <property type="term" value="P:DNA damage response"/>
    <property type="evidence" value="ECO:0007669"/>
    <property type="project" value="TreeGrafter"/>
</dbReference>
<sequence>MKREEAPKVTAASGVVQYAGIARAREFLKLKARSVAYREPTRKWMGFLNSHEFYARLVAHNPYLLRKIYRSYLTNKLDCAQRVSQLIGHYSFARSIGWNPVILKAAASPMLLAEFAGKSAARYRLTLECGMKMDREGDLALRLFREDALICSCSFSFLKLDRWCIAIGGLQGPRHDGLALMREAGRDFFGLHPKRLMLKLMRNLGHELGAGKVYLVGNDNHALASFRKDGKLLADYDGFWESCGALLRADGNFELDCVPLQPPVLADFVAKKRSAISKQYELLCEVSGQADQALKREVAAQESIPTIQAIRRHSDGLFFNLTDNLGSL</sequence>
<dbReference type="RefSeq" id="WP_170203001.1">
    <property type="nucleotide sequence ID" value="NZ_CP051685.1"/>
</dbReference>
<accession>A0A7Z2ZUE5</accession>